<dbReference type="OrthoDB" id="10361833at2759"/>
<dbReference type="Proteomes" id="UP000183567">
    <property type="component" value="Unassembled WGS sequence"/>
</dbReference>
<feature type="signal peptide" evidence="1">
    <location>
        <begin position="1"/>
        <end position="29"/>
    </location>
</feature>
<comment type="caution">
    <text evidence="2">The sequence shown here is derived from an EMBL/GenBank/DDBJ whole genome shotgun (WGS) entry which is preliminary data.</text>
</comment>
<sequence>MNLKFPLHATHAADYTLFLFLSLAIEVASHYPSQLSTQIPAGCALRHRACAGNSVEYPVDKRRAIFTRRQLDWWHTLQL</sequence>
<gene>
    <name evidence="2" type="ORF">AZE42_08778</name>
</gene>
<keyword evidence="1" id="KW-0732">Signal</keyword>
<feature type="chain" id="PRO_5013153997" description="Secreted protein" evidence="1">
    <location>
        <begin position="30"/>
        <end position="79"/>
    </location>
</feature>
<evidence type="ECO:0000313" key="3">
    <source>
        <dbReference type="Proteomes" id="UP000183567"/>
    </source>
</evidence>
<protein>
    <recommendedName>
        <fullName evidence="4">Secreted protein</fullName>
    </recommendedName>
</protein>
<evidence type="ECO:0008006" key="4">
    <source>
        <dbReference type="Google" id="ProtNLM"/>
    </source>
</evidence>
<name>A0A1J8QVJ2_9AGAM</name>
<dbReference type="EMBL" id="LVVM01004126">
    <property type="protein sequence ID" value="OJA13514.1"/>
    <property type="molecule type" value="Genomic_DNA"/>
</dbReference>
<keyword evidence="3" id="KW-1185">Reference proteome</keyword>
<reference evidence="2 3" key="1">
    <citation type="submission" date="2016-03" db="EMBL/GenBank/DDBJ databases">
        <title>Comparative genomics of the ectomycorrhizal sister species Rhizopogon vinicolor and Rhizopogon vesiculosus (Basidiomycota: Boletales) reveals a divergence of the mating type B locus.</title>
        <authorList>
            <person name="Mujic A.B."/>
            <person name="Kuo A."/>
            <person name="Tritt A."/>
            <person name="Lipzen A."/>
            <person name="Chen C."/>
            <person name="Johnson J."/>
            <person name="Sharma A."/>
            <person name="Barry K."/>
            <person name="Grigoriev I.V."/>
            <person name="Spatafora J.W."/>
        </authorList>
    </citation>
    <scope>NUCLEOTIDE SEQUENCE [LARGE SCALE GENOMIC DNA]</scope>
    <source>
        <strain evidence="2 3">AM-OR11-056</strain>
    </source>
</reference>
<proteinExistence type="predicted"/>
<organism evidence="2 3">
    <name type="scientific">Rhizopogon vesiculosus</name>
    <dbReference type="NCBI Taxonomy" id="180088"/>
    <lineage>
        <taxon>Eukaryota</taxon>
        <taxon>Fungi</taxon>
        <taxon>Dikarya</taxon>
        <taxon>Basidiomycota</taxon>
        <taxon>Agaricomycotina</taxon>
        <taxon>Agaricomycetes</taxon>
        <taxon>Agaricomycetidae</taxon>
        <taxon>Boletales</taxon>
        <taxon>Suillineae</taxon>
        <taxon>Rhizopogonaceae</taxon>
        <taxon>Rhizopogon</taxon>
    </lineage>
</organism>
<evidence type="ECO:0000256" key="1">
    <source>
        <dbReference type="SAM" id="SignalP"/>
    </source>
</evidence>
<dbReference type="AlphaFoldDB" id="A0A1J8QVJ2"/>
<accession>A0A1J8QVJ2</accession>
<evidence type="ECO:0000313" key="2">
    <source>
        <dbReference type="EMBL" id="OJA13514.1"/>
    </source>
</evidence>